<dbReference type="PROSITE" id="PS00610">
    <property type="entry name" value="NA_NEUROTRAN_SYMP_1"/>
    <property type="match status" value="1"/>
</dbReference>
<dbReference type="PROSITE" id="PS50267">
    <property type="entry name" value="NA_NEUROTRAN_SYMP_3"/>
    <property type="match status" value="1"/>
</dbReference>
<dbReference type="Pfam" id="PF00209">
    <property type="entry name" value="SNF"/>
    <property type="match status" value="2"/>
</dbReference>
<feature type="transmembrane region" description="Helical" evidence="7">
    <location>
        <begin position="87"/>
        <end position="115"/>
    </location>
</feature>
<name>A0A4R1XLU8_ACICA</name>
<dbReference type="NCBIfam" id="NF037979">
    <property type="entry name" value="Na_transp"/>
    <property type="match status" value="1"/>
</dbReference>
<feature type="transmembrane region" description="Helical" evidence="7">
    <location>
        <begin position="357"/>
        <end position="382"/>
    </location>
</feature>
<dbReference type="AlphaFoldDB" id="A0A4R1XLU8"/>
<dbReference type="SUPFAM" id="SSF161070">
    <property type="entry name" value="SNF-like"/>
    <property type="match status" value="1"/>
</dbReference>
<feature type="transmembrane region" description="Helical" evidence="7">
    <location>
        <begin position="318"/>
        <end position="345"/>
    </location>
</feature>
<accession>A0A4R1XLU8</accession>
<dbReference type="GO" id="GO:0016020">
    <property type="term" value="C:membrane"/>
    <property type="evidence" value="ECO:0007669"/>
    <property type="project" value="UniProtKB-SubCell"/>
</dbReference>
<dbReference type="PANTHER" id="PTHR42948">
    <property type="entry name" value="TRANSPORTER"/>
    <property type="match status" value="1"/>
</dbReference>
<evidence type="ECO:0000256" key="3">
    <source>
        <dbReference type="ARBA" id="ARBA00022692"/>
    </source>
</evidence>
<comment type="subcellular location">
    <subcellularLocation>
        <location evidence="1">Membrane</location>
        <topology evidence="1">Multi-pass membrane protein</topology>
    </subcellularLocation>
</comment>
<dbReference type="EMBL" id="SLVJ01000016">
    <property type="protein sequence ID" value="TCM65047.1"/>
    <property type="molecule type" value="Genomic_DNA"/>
</dbReference>
<reference evidence="8 9" key="1">
    <citation type="submission" date="2019-03" db="EMBL/GenBank/DDBJ databases">
        <title>Genomic analyses of the natural microbiome of Caenorhabditis elegans.</title>
        <authorList>
            <person name="Samuel B."/>
        </authorList>
    </citation>
    <scope>NUCLEOTIDE SEQUENCE [LARGE SCALE GENOMIC DNA]</scope>
    <source>
        <strain evidence="8 9">JUb89</strain>
    </source>
</reference>
<protein>
    <recommendedName>
        <fullName evidence="6">Transporter</fullName>
    </recommendedName>
</protein>
<evidence type="ECO:0000313" key="9">
    <source>
        <dbReference type="Proteomes" id="UP000294963"/>
    </source>
</evidence>
<dbReference type="PANTHER" id="PTHR42948:SF1">
    <property type="entry name" value="TRANSPORTER"/>
    <property type="match status" value="1"/>
</dbReference>
<feature type="transmembrane region" description="Helical" evidence="7">
    <location>
        <begin position="388"/>
        <end position="408"/>
    </location>
</feature>
<keyword evidence="6" id="KW-0769">Symport</keyword>
<dbReference type="PRINTS" id="PR00176">
    <property type="entry name" value="NANEUSMPORT"/>
</dbReference>
<feature type="transmembrane region" description="Helical" evidence="7">
    <location>
        <begin position="12"/>
        <end position="31"/>
    </location>
</feature>
<feature type="transmembrane region" description="Helical" evidence="7">
    <location>
        <begin position="222"/>
        <end position="246"/>
    </location>
</feature>
<evidence type="ECO:0000256" key="2">
    <source>
        <dbReference type="ARBA" id="ARBA00022448"/>
    </source>
</evidence>
<feature type="transmembrane region" description="Helical" evidence="7">
    <location>
        <begin position="181"/>
        <end position="202"/>
    </location>
</feature>
<keyword evidence="5 7" id="KW-0472">Membrane</keyword>
<feature type="transmembrane region" description="Helical" evidence="7">
    <location>
        <begin position="434"/>
        <end position="452"/>
    </location>
</feature>
<evidence type="ECO:0000313" key="8">
    <source>
        <dbReference type="EMBL" id="TCM65047.1"/>
    </source>
</evidence>
<gene>
    <name evidence="8" type="ORF">EC844_11610</name>
</gene>
<evidence type="ECO:0000256" key="7">
    <source>
        <dbReference type="SAM" id="Phobius"/>
    </source>
</evidence>
<comment type="caution">
    <text evidence="8">The sequence shown here is derived from an EMBL/GenBank/DDBJ whole genome shotgun (WGS) entry which is preliminary data.</text>
</comment>
<feature type="transmembrane region" description="Helical" evidence="7">
    <location>
        <begin position="472"/>
        <end position="491"/>
    </location>
</feature>
<keyword evidence="2 6" id="KW-0813">Transport</keyword>
<dbReference type="CDD" id="cd10334">
    <property type="entry name" value="SLC6sbd_u1"/>
    <property type="match status" value="1"/>
</dbReference>
<keyword evidence="9" id="KW-1185">Reference proteome</keyword>
<evidence type="ECO:0000256" key="1">
    <source>
        <dbReference type="ARBA" id="ARBA00004141"/>
    </source>
</evidence>
<feature type="transmembrane region" description="Helical" evidence="7">
    <location>
        <begin position="43"/>
        <end position="66"/>
    </location>
</feature>
<dbReference type="InterPro" id="IPR000175">
    <property type="entry name" value="Na/ntran_symport"/>
</dbReference>
<feature type="transmembrane region" description="Helical" evidence="7">
    <location>
        <begin position="258"/>
        <end position="283"/>
    </location>
</feature>
<evidence type="ECO:0000256" key="5">
    <source>
        <dbReference type="ARBA" id="ARBA00023136"/>
    </source>
</evidence>
<keyword evidence="3 6" id="KW-0812">Transmembrane</keyword>
<proteinExistence type="inferred from homology"/>
<sequence>MTEKRENWSARSGFIIAAIGSAVGLGNIWRFPYVAYENGGGAFLIPYLLALLTAGLPLLFLDYAVGHRSTGAPPKAFKQLWKPAETLGWWQVCVCLVIGLYYAGVLTWAGSYVYFSMGQMWGQDPEGFFFKTFLQTSASKDFELGFVSHLFWPLIAVWALVLAILYGGVKKGIELANKIFMPLLIILFTILVIQAVRLPGAAEGLNAFFTPNWDAMMNYKVWLAAYGHIFFSLSVGFGIMVTYASYLKPKTNLTGSGLIVGFANSSFELLAGIGVFAALGFMAQAAGKPVAEVVSGGIGLAFIAFPKLISSLGSGADFFGILFFTSLFVAGVTSMVSILEVPIAALQDKLKWSRFKAVSWVGGGTGVISIFLFSSTSAIKLVDIIDHFINNLGIVSGALVSIIMVSWFKRRLMAEMEMHINHISTIKLGKTWEFTLTVVTPVVLISTLVLAFKTLITTGYGGGDYSSSMVLYFGWGTIIFCALGAAVMSRIQDR</sequence>
<feature type="transmembrane region" description="Helical" evidence="7">
    <location>
        <begin position="150"/>
        <end position="169"/>
    </location>
</feature>
<organism evidence="8 9">
    <name type="scientific">Acinetobacter calcoaceticus</name>
    <dbReference type="NCBI Taxonomy" id="471"/>
    <lineage>
        <taxon>Bacteria</taxon>
        <taxon>Pseudomonadati</taxon>
        <taxon>Pseudomonadota</taxon>
        <taxon>Gammaproteobacteria</taxon>
        <taxon>Moraxellales</taxon>
        <taxon>Moraxellaceae</taxon>
        <taxon>Acinetobacter</taxon>
        <taxon>Acinetobacter calcoaceticus/baumannii complex</taxon>
    </lineage>
</organism>
<dbReference type="Proteomes" id="UP000294963">
    <property type="component" value="Unassembled WGS sequence"/>
</dbReference>
<evidence type="ECO:0000256" key="6">
    <source>
        <dbReference type="RuleBase" id="RU003732"/>
    </source>
</evidence>
<comment type="similarity">
    <text evidence="6">Belongs to the sodium:neurotransmitter symporter (SNF) (TC 2.A.22) family.</text>
</comment>
<evidence type="ECO:0000256" key="4">
    <source>
        <dbReference type="ARBA" id="ARBA00022989"/>
    </source>
</evidence>
<dbReference type="GO" id="GO:0015293">
    <property type="term" value="F:symporter activity"/>
    <property type="evidence" value="ECO:0007669"/>
    <property type="project" value="UniProtKB-KW"/>
</dbReference>
<dbReference type="OrthoDB" id="9762833at2"/>
<keyword evidence="4 7" id="KW-1133">Transmembrane helix</keyword>
<dbReference type="InterPro" id="IPR037272">
    <property type="entry name" value="SNS_sf"/>
</dbReference>